<dbReference type="EMBL" id="WIGO01000288">
    <property type="protein sequence ID" value="KAF6819270.1"/>
    <property type="molecule type" value="Genomic_DNA"/>
</dbReference>
<dbReference type="AlphaFoldDB" id="A0A8H6JUY8"/>
<name>A0A8H6JUY8_9PEZI</name>
<evidence type="ECO:0000313" key="2">
    <source>
        <dbReference type="Proteomes" id="UP000654918"/>
    </source>
</evidence>
<evidence type="ECO:0000313" key="1">
    <source>
        <dbReference type="EMBL" id="KAF6819270.1"/>
    </source>
</evidence>
<proteinExistence type="predicted"/>
<sequence>MHGGQWLPHLRLKPDLRICMFTPLLSANVLSSYQHQQQPAQQERSKLREPTELALSDGGVDTYAVSAAFWLGAKIPVRSSLADTIHMHVSKRPAYYSVINKLLTIGWGHSTPVIEMTRTRAGTNALLLVGALREGVSPYIAAQSLSEVLAVYGLGPEAMPNIDVLQHVTNVVERAIEASAIEFRALGDDDAIKKTRIHSRRLRYEGAPDSLARAINQLVFTSKKGQEHYMILEMRGTWLPAFASHMLGMSVQLHYGDKLIWASGGDNGTTALQIGSPPQHGSSMTSSLGHLTIVTCPVPDFGKIPMPITHSIESALESVLLKWPQIDLDLAVAIHAAIRRLSFNLFRVMVSFDHSFHNRVSTPIETFDGIMALKAVLDILQVREDKGGRTSRAEQHENGTTDHLLSPDGVTLSEIFSMTDTALGLAEIDSSNLMKLLGLCVWHQKHLRSATDTDAFYDNGYNWENCICNQVGAVIYCFAVATTGGKCTDGKSDDGMERDLYQT</sequence>
<organism evidence="1 2">
    <name type="scientific">Colletotrichum plurivorum</name>
    <dbReference type="NCBI Taxonomy" id="2175906"/>
    <lineage>
        <taxon>Eukaryota</taxon>
        <taxon>Fungi</taxon>
        <taxon>Dikarya</taxon>
        <taxon>Ascomycota</taxon>
        <taxon>Pezizomycotina</taxon>
        <taxon>Sordariomycetes</taxon>
        <taxon>Hypocreomycetidae</taxon>
        <taxon>Glomerellales</taxon>
        <taxon>Glomerellaceae</taxon>
        <taxon>Colletotrichum</taxon>
        <taxon>Colletotrichum orchidearum species complex</taxon>
    </lineage>
</organism>
<comment type="caution">
    <text evidence="1">The sequence shown here is derived from an EMBL/GenBank/DDBJ whole genome shotgun (WGS) entry which is preliminary data.</text>
</comment>
<reference evidence="1" key="1">
    <citation type="journal article" date="2020" name="Phytopathology">
        <title>Genome Sequence Resources of Colletotrichum truncatum, C. plurivorum, C. musicola, and C. sojae: Four Species Pathogenic to Soybean (Glycine max).</title>
        <authorList>
            <person name="Rogerio F."/>
            <person name="Boufleur T.R."/>
            <person name="Ciampi-Guillardi M."/>
            <person name="Sukno S.A."/>
            <person name="Thon M.R."/>
            <person name="Massola Junior N.S."/>
            <person name="Baroncelli R."/>
        </authorList>
    </citation>
    <scope>NUCLEOTIDE SEQUENCE</scope>
    <source>
        <strain evidence="1">LFN00145</strain>
    </source>
</reference>
<gene>
    <name evidence="1" type="ORF">CPLU01_13073</name>
</gene>
<accession>A0A8H6JUY8</accession>
<dbReference type="Proteomes" id="UP000654918">
    <property type="component" value="Unassembled WGS sequence"/>
</dbReference>
<keyword evidence="2" id="KW-1185">Reference proteome</keyword>
<protein>
    <submittedName>
        <fullName evidence="1">Uncharacterized protein</fullName>
    </submittedName>
</protein>